<dbReference type="AlphaFoldDB" id="A0A167W7Q9"/>
<dbReference type="EMBL" id="KV417818">
    <property type="protein sequence ID" value="KZP05790.1"/>
    <property type="molecule type" value="Genomic_DNA"/>
</dbReference>
<feature type="non-terminal residue" evidence="2">
    <location>
        <position position="92"/>
    </location>
</feature>
<sequence length="92" mass="10714">MNYYNYDKALVENRRVKCFNWPEGIPMVSPSEILAIEDLRTLRESWRVGATCWSRITKQEAEEHMAEVKARQASGDVVGKKRKTREDKGKAR</sequence>
<dbReference type="OrthoDB" id="3253416at2759"/>
<accession>A0A167W7Q9</accession>
<evidence type="ECO:0000313" key="2">
    <source>
        <dbReference type="EMBL" id="KZP05790.1"/>
    </source>
</evidence>
<evidence type="ECO:0000256" key="1">
    <source>
        <dbReference type="SAM" id="MobiDB-lite"/>
    </source>
</evidence>
<feature type="region of interest" description="Disordered" evidence="1">
    <location>
        <begin position="66"/>
        <end position="92"/>
    </location>
</feature>
<protein>
    <submittedName>
        <fullName evidence="2">Uncharacterized protein</fullName>
    </submittedName>
</protein>
<organism evidence="2">
    <name type="scientific">Athelia psychrophila</name>
    <dbReference type="NCBI Taxonomy" id="1759441"/>
    <lineage>
        <taxon>Eukaryota</taxon>
        <taxon>Fungi</taxon>
        <taxon>Dikarya</taxon>
        <taxon>Basidiomycota</taxon>
        <taxon>Agaricomycotina</taxon>
        <taxon>Agaricomycetes</taxon>
        <taxon>Agaricomycetidae</taxon>
        <taxon>Atheliales</taxon>
        <taxon>Atheliaceae</taxon>
        <taxon>Athelia</taxon>
    </lineage>
</organism>
<reference evidence="2" key="1">
    <citation type="journal article" date="2016" name="Mol. Biol. Evol.">
        <title>Comparative Genomics of Early-Diverging Mushroom-Forming Fungi Provides Insights into the Origins of Lignocellulose Decay Capabilities.</title>
        <authorList>
            <person name="Nagy L.G."/>
            <person name="Riley R."/>
            <person name="Tritt A."/>
            <person name="Adam C."/>
            <person name="Daum C."/>
            <person name="Floudas D."/>
            <person name="Sun H."/>
            <person name="Yadav J.S."/>
            <person name="Pangilinan J."/>
            <person name="Larsson K.H."/>
            <person name="Matsuura K."/>
            <person name="Barry K."/>
            <person name="Labutti K."/>
            <person name="Kuo R."/>
            <person name="Ohm R.A."/>
            <person name="Bhattacharya S.S."/>
            <person name="Shirouzu T."/>
            <person name="Yoshinaga Y."/>
            <person name="Martin F.M."/>
            <person name="Grigoriev I.V."/>
            <person name="Hibbett D.S."/>
        </authorList>
    </citation>
    <scope>NUCLEOTIDE SEQUENCE [LARGE SCALE GENOMIC DNA]</scope>
    <source>
        <strain evidence="2">CBS 109695</strain>
    </source>
</reference>
<name>A0A167W7Q9_9AGAM</name>
<gene>
    <name evidence="2" type="ORF">FIBSPDRAFT_658703</name>
</gene>
<proteinExistence type="predicted"/>